<proteinExistence type="predicted"/>
<evidence type="ECO:0000313" key="2">
    <source>
        <dbReference type="Proteomes" id="UP001152320"/>
    </source>
</evidence>
<dbReference type="EMBL" id="JAIZAY010000006">
    <property type="protein sequence ID" value="KAJ8040792.1"/>
    <property type="molecule type" value="Genomic_DNA"/>
</dbReference>
<reference evidence="1" key="1">
    <citation type="submission" date="2021-10" db="EMBL/GenBank/DDBJ databases">
        <title>Tropical sea cucumber genome reveals ecological adaptation and Cuvierian tubules defense mechanism.</title>
        <authorList>
            <person name="Chen T."/>
        </authorList>
    </citation>
    <scope>NUCLEOTIDE SEQUENCE</scope>
    <source>
        <strain evidence="1">Nanhai2018</strain>
        <tissue evidence="1">Muscle</tissue>
    </source>
</reference>
<dbReference type="AlphaFoldDB" id="A0A9Q1C9G2"/>
<protein>
    <submittedName>
        <fullName evidence="1">Uncharacterized protein</fullName>
    </submittedName>
</protein>
<gene>
    <name evidence="1" type="ORF">HOLleu_15193</name>
</gene>
<organism evidence="1 2">
    <name type="scientific">Holothuria leucospilota</name>
    <name type="common">Black long sea cucumber</name>
    <name type="synonym">Mertensiothuria leucospilota</name>
    <dbReference type="NCBI Taxonomy" id="206669"/>
    <lineage>
        <taxon>Eukaryota</taxon>
        <taxon>Metazoa</taxon>
        <taxon>Echinodermata</taxon>
        <taxon>Eleutherozoa</taxon>
        <taxon>Echinozoa</taxon>
        <taxon>Holothuroidea</taxon>
        <taxon>Aspidochirotacea</taxon>
        <taxon>Aspidochirotida</taxon>
        <taxon>Holothuriidae</taxon>
        <taxon>Holothuria</taxon>
    </lineage>
</organism>
<dbReference type="Proteomes" id="UP001152320">
    <property type="component" value="Chromosome 6"/>
</dbReference>
<keyword evidence="2" id="KW-1185">Reference proteome</keyword>
<name>A0A9Q1C9G2_HOLLE</name>
<comment type="caution">
    <text evidence="1">The sequence shown here is derived from an EMBL/GenBank/DDBJ whole genome shotgun (WGS) entry which is preliminary data.</text>
</comment>
<accession>A0A9Q1C9G2</accession>
<sequence>MGLVEKLTQIIFTGDNTLQCPPNHAKLAIQLFSGMVRYYNFEKQAHEFLCAQQERVEAWKAPGLPAVNVMYAILGTSSSQGS</sequence>
<evidence type="ECO:0000313" key="1">
    <source>
        <dbReference type="EMBL" id="KAJ8040792.1"/>
    </source>
</evidence>